<dbReference type="Proteomes" id="UP000547973">
    <property type="component" value="Unassembled WGS sequence"/>
</dbReference>
<evidence type="ECO:0000313" key="3">
    <source>
        <dbReference type="Proteomes" id="UP000547973"/>
    </source>
</evidence>
<proteinExistence type="predicted"/>
<evidence type="ECO:0000256" key="1">
    <source>
        <dbReference type="SAM" id="Coils"/>
    </source>
</evidence>
<dbReference type="RefSeq" id="WP_152649513.1">
    <property type="nucleotide sequence ID" value="NZ_BBRC01000004.1"/>
</dbReference>
<keyword evidence="3" id="KW-1185">Reference proteome</keyword>
<dbReference type="AlphaFoldDB" id="A0A7Y9Z8D7"/>
<evidence type="ECO:0000313" key="2">
    <source>
        <dbReference type="EMBL" id="NYI40130.1"/>
    </source>
</evidence>
<name>A0A7Y9Z8D7_9MICO</name>
<keyword evidence="1" id="KW-0175">Coiled coil</keyword>
<accession>A0A7Y9Z8D7</accession>
<dbReference type="EMBL" id="JACBZO010000001">
    <property type="protein sequence ID" value="NYI40130.1"/>
    <property type="molecule type" value="Genomic_DNA"/>
</dbReference>
<protein>
    <submittedName>
        <fullName evidence="2">Uncharacterized protein</fullName>
    </submittedName>
</protein>
<organism evidence="2 3">
    <name type="scientific">Demequina lutea</name>
    <dbReference type="NCBI Taxonomy" id="431489"/>
    <lineage>
        <taxon>Bacteria</taxon>
        <taxon>Bacillati</taxon>
        <taxon>Actinomycetota</taxon>
        <taxon>Actinomycetes</taxon>
        <taxon>Micrococcales</taxon>
        <taxon>Demequinaceae</taxon>
        <taxon>Demequina</taxon>
    </lineage>
</organism>
<sequence>MPLNWLNRQYVPEKVAFEAAVRGATDGPLTAREAELAERVAELEAEVKRLRLQSVERRDRGDAWKVTAEHFIREVALVKTELVGVEARRTAAFKARDNLKAAQEAVDQLHAYEAERTPVTTFKPRVIGPDDTA</sequence>
<gene>
    <name evidence="2" type="ORF">BKA03_000249</name>
</gene>
<feature type="coiled-coil region" evidence="1">
    <location>
        <begin position="33"/>
        <end position="60"/>
    </location>
</feature>
<comment type="caution">
    <text evidence="2">The sequence shown here is derived from an EMBL/GenBank/DDBJ whole genome shotgun (WGS) entry which is preliminary data.</text>
</comment>
<reference evidence="2 3" key="1">
    <citation type="submission" date="2020-07" db="EMBL/GenBank/DDBJ databases">
        <title>Sequencing the genomes of 1000 actinobacteria strains.</title>
        <authorList>
            <person name="Klenk H.-P."/>
        </authorList>
    </citation>
    <scope>NUCLEOTIDE SEQUENCE [LARGE SCALE GENOMIC DNA]</scope>
    <source>
        <strain evidence="2 3">DSM 19970</strain>
    </source>
</reference>